<evidence type="ECO:0000256" key="1">
    <source>
        <dbReference type="ARBA" id="ARBA00005495"/>
    </source>
</evidence>
<dbReference type="Proteomes" id="UP000006039">
    <property type="component" value="Unassembled WGS sequence"/>
</dbReference>
<evidence type="ECO:0000313" key="5">
    <source>
        <dbReference type="EMBL" id="EJT71386.1"/>
    </source>
</evidence>
<dbReference type="PROSITE" id="PS51891">
    <property type="entry name" value="CENP_V_GFA"/>
    <property type="match status" value="2"/>
</dbReference>
<evidence type="ECO:0000313" key="7">
    <source>
        <dbReference type="Proteomes" id="UP000006039"/>
    </source>
</evidence>
<accession>J3PAX0</accession>
<reference evidence="5" key="2">
    <citation type="submission" date="2010-07" db="EMBL/GenBank/DDBJ databases">
        <authorList>
            <consortium name="The Broad Institute Genome Sequencing Platform"/>
            <consortium name="Broad Institute Genome Sequencing Center for Infectious Disease"/>
            <person name="Ma L.-J."/>
            <person name="Dead R."/>
            <person name="Young S."/>
            <person name="Zeng Q."/>
            <person name="Koehrsen M."/>
            <person name="Alvarado L."/>
            <person name="Berlin A."/>
            <person name="Chapman S.B."/>
            <person name="Chen Z."/>
            <person name="Freedman E."/>
            <person name="Gellesch M."/>
            <person name="Goldberg J."/>
            <person name="Griggs A."/>
            <person name="Gujja S."/>
            <person name="Heilman E.R."/>
            <person name="Heiman D."/>
            <person name="Hepburn T."/>
            <person name="Howarth C."/>
            <person name="Jen D."/>
            <person name="Larson L."/>
            <person name="Mehta T."/>
            <person name="Neiman D."/>
            <person name="Pearson M."/>
            <person name="Roberts A."/>
            <person name="Saif S."/>
            <person name="Shea T."/>
            <person name="Shenoy N."/>
            <person name="Sisk P."/>
            <person name="Stolte C."/>
            <person name="Sykes S."/>
            <person name="Walk T."/>
            <person name="White J."/>
            <person name="Yandava C."/>
            <person name="Haas B."/>
            <person name="Nusbaum C."/>
            <person name="Birren B."/>
        </authorList>
    </citation>
    <scope>NUCLEOTIDE SEQUENCE</scope>
    <source>
        <strain evidence="5">R3-111a-1</strain>
    </source>
</reference>
<dbReference type="Pfam" id="PF04828">
    <property type="entry name" value="GFA"/>
    <property type="match status" value="1"/>
</dbReference>
<feature type="domain" description="CENP-V/GFA" evidence="4">
    <location>
        <begin position="15"/>
        <end position="139"/>
    </location>
</feature>
<dbReference type="PANTHER" id="PTHR28620">
    <property type="entry name" value="CENTROMERE PROTEIN V"/>
    <property type="match status" value="1"/>
</dbReference>
<dbReference type="InterPro" id="IPR006913">
    <property type="entry name" value="CENP-V/GFA"/>
</dbReference>
<protein>
    <recommendedName>
        <fullName evidence="4">CENP-V/GFA domain-containing protein</fullName>
    </recommendedName>
</protein>
<feature type="domain" description="CENP-V/GFA" evidence="4">
    <location>
        <begin position="158"/>
        <end position="307"/>
    </location>
</feature>
<dbReference type="InterPro" id="IPR052355">
    <property type="entry name" value="CENP-V-like"/>
</dbReference>
<dbReference type="OrthoDB" id="2993351at2759"/>
<dbReference type="VEuPathDB" id="FungiDB:GGTG_10645"/>
<dbReference type="GO" id="GO:0016846">
    <property type="term" value="F:carbon-sulfur lyase activity"/>
    <property type="evidence" value="ECO:0007669"/>
    <property type="project" value="InterPro"/>
</dbReference>
<dbReference type="SUPFAM" id="SSF51316">
    <property type="entry name" value="Mss4-like"/>
    <property type="match status" value="2"/>
</dbReference>
<keyword evidence="7" id="KW-1185">Reference proteome</keyword>
<keyword evidence="2" id="KW-0479">Metal-binding</keyword>
<evidence type="ECO:0000256" key="3">
    <source>
        <dbReference type="ARBA" id="ARBA00022833"/>
    </source>
</evidence>
<sequence length="319" mass="35473">MAEPSPVSAEEKQTYRGNCHCGAFVFEAFIPEIKEVKVCNCSICIKKNYAFAIVPDADFKVVKGDIEKDLTVYKFDPALLSHMFCSNCGTAVLGTYTKMPGFTAINARAVQGPLDLWKMAKNKYNGVSYKPEYVPPPYDDMPEPATRFDDEPSGGKLYHGSCHCGDVRVALRVPKPFDQDRAADFEQDPARAIVECNCSLCQRTGATWIYPNRGQVVIKARGGGDDPRGDAFSKAVGAYHVRLGSQVFCRRCGVYVANRLDISTDDEFAALPEGLRAYMADKRDWQPLNLRIFQDVELEGLNITEADGWNKIQPPYVNP</sequence>
<keyword evidence="3" id="KW-0862">Zinc</keyword>
<reference evidence="5" key="3">
    <citation type="submission" date="2010-09" db="EMBL/GenBank/DDBJ databases">
        <title>Annotation of Gaeumannomyces graminis var. tritici R3-111a-1.</title>
        <authorList>
            <consortium name="The Broad Institute Genome Sequencing Platform"/>
            <person name="Ma L.-J."/>
            <person name="Dead R."/>
            <person name="Young S.K."/>
            <person name="Zeng Q."/>
            <person name="Gargeya S."/>
            <person name="Fitzgerald M."/>
            <person name="Haas B."/>
            <person name="Abouelleil A."/>
            <person name="Alvarado L."/>
            <person name="Arachchi H.M."/>
            <person name="Berlin A."/>
            <person name="Brown A."/>
            <person name="Chapman S.B."/>
            <person name="Chen Z."/>
            <person name="Dunbar C."/>
            <person name="Freedman E."/>
            <person name="Gearin G."/>
            <person name="Gellesch M."/>
            <person name="Goldberg J."/>
            <person name="Griggs A."/>
            <person name="Gujja S."/>
            <person name="Heiman D."/>
            <person name="Howarth C."/>
            <person name="Larson L."/>
            <person name="Lui A."/>
            <person name="MacDonald P.J.P."/>
            <person name="Mehta T."/>
            <person name="Montmayeur A."/>
            <person name="Murphy C."/>
            <person name="Neiman D."/>
            <person name="Pearson M."/>
            <person name="Priest M."/>
            <person name="Roberts A."/>
            <person name="Saif S."/>
            <person name="Shea T."/>
            <person name="Shenoy N."/>
            <person name="Sisk P."/>
            <person name="Stolte C."/>
            <person name="Sykes S."/>
            <person name="Yandava C."/>
            <person name="Wortman J."/>
            <person name="Nusbaum C."/>
            <person name="Birren B."/>
        </authorList>
    </citation>
    <scope>NUCLEOTIDE SEQUENCE</scope>
    <source>
        <strain evidence="5">R3-111a-1</strain>
    </source>
</reference>
<evidence type="ECO:0000259" key="4">
    <source>
        <dbReference type="PROSITE" id="PS51891"/>
    </source>
</evidence>
<dbReference type="PANTHER" id="PTHR28620:SF1">
    <property type="entry name" value="CENP-V_GFA DOMAIN-CONTAINING PROTEIN"/>
    <property type="match status" value="1"/>
</dbReference>
<dbReference type="STRING" id="644352.J3PAX0"/>
<organism evidence="5">
    <name type="scientific">Gaeumannomyces tritici (strain R3-111a-1)</name>
    <name type="common">Wheat and barley take-all root rot fungus</name>
    <name type="synonym">Gaeumannomyces graminis var. tritici</name>
    <dbReference type="NCBI Taxonomy" id="644352"/>
    <lineage>
        <taxon>Eukaryota</taxon>
        <taxon>Fungi</taxon>
        <taxon>Dikarya</taxon>
        <taxon>Ascomycota</taxon>
        <taxon>Pezizomycotina</taxon>
        <taxon>Sordariomycetes</taxon>
        <taxon>Sordariomycetidae</taxon>
        <taxon>Magnaporthales</taxon>
        <taxon>Magnaporthaceae</taxon>
        <taxon>Gaeumannomyces</taxon>
    </lineage>
</organism>
<dbReference type="EnsemblFungi" id="EJT71386">
    <property type="protein sequence ID" value="EJT71386"/>
    <property type="gene ID" value="GGTG_10645"/>
</dbReference>
<proteinExistence type="inferred from homology"/>
<dbReference type="eggNOG" id="KOG4192">
    <property type="taxonomic scope" value="Eukaryota"/>
</dbReference>
<reference evidence="6" key="5">
    <citation type="submission" date="2018-04" db="UniProtKB">
        <authorList>
            <consortium name="EnsemblFungi"/>
        </authorList>
    </citation>
    <scope>IDENTIFICATION</scope>
    <source>
        <strain evidence="6">R3-111a-1</strain>
    </source>
</reference>
<comment type="similarity">
    <text evidence="1">Belongs to the Gfa family.</text>
</comment>
<dbReference type="InterPro" id="IPR011057">
    <property type="entry name" value="Mss4-like_sf"/>
</dbReference>
<evidence type="ECO:0000256" key="2">
    <source>
        <dbReference type="ARBA" id="ARBA00022723"/>
    </source>
</evidence>
<reference evidence="7" key="1">
    <citation type="submission" date="2010-07" db="EMBL/GenBank/DDBJ databases">
        <title>The genome sequence of Gaeumannomyces graminis var. tritici strain R3-111a-1.</title>
        <authorList>
            <consortium name="The Broad Institute Genome Sequencing Platform"/>
            <person name="Ma L.-J."/>
            <person name="Dead R."/>
            <person name="Young S."/>
            <person name="Zeng Q."/>
            <person name="Koehrsen M."/>
            <person name="Alvarado L."/>
            <person name="Berlin A."/>
            <person name="Chapman S.B."/>
            <person name="Chen Z."/>
            <person name="Freedman E."/>
            <person name="Gellesch M."/>
            <person name="Goldberg J."/>
            <person name="Griggs A."/>
            <person name="Gujja S."/>
            <person name="Heilman E.R."/>
            <person name="Heiman D."/>
            <person name="Hepburn T."/>
            <person name="Howarth C."/>
            <person name="Jen D."/>
            <person name="Larson L."/>
            <person name="Mehta T."/>
            <person name="Neiman D."/>
            <person name="Pearson M."/>
            <person name="Roberts A."/>
            <person name="Saif S."/>
            <person name="Shea T."/>
            <person name="Shenoy N."/>
            <person name="Sisk P."/>
            <person name="Stolte C."/>
            <person name="Sykes S."/>
            <person name="Walk T."/>
            <person name="White J."/>
            <person name="Yandava C."/>
            <person name="Haas B."/>
            <person name="Nusbaum C."/>
            <person name="Birren B."/>
        </authorList>
    </citation>
    <scope>NUCLEOTIDE SEQUENCE [LARGE SCALE GENOMIC DNA]</scope>
    <source>
        <strain evidence="7">R3-111a-1</strain>
    </source>
</reference>
<evidence type="ECO:0000313" key="6">
    <source>
        <dbReference type="EnsemblFungi" id="EJT71386"/>
    </source>
</evidence>
<dbReference type="AlphaFoldDB" id="J3PAX0"/>
<dbReference type="GeneID" id="20351103"/>
<dbReference type="EMBL" id="GL385400">
    <property type="protein sequence ID" value="EJT71386.1"/>
    <property type="molecule type" value="Genomic_DNA"/>
</dbReference>
<dbReference type="RefSeq" id="XP_009226783.1">
    <property type="nucleotide sequence ID" value="XM_009228519.1"/>
</dbReference>
<gene>
    <name evidence="6" type="primary">20351103</name>
    <name evidence="5" type="ORF">GGTG_10645</name>
</gene>
<dbReference type="HOGENOM" id="CLU_055491_0_0_1"/>
<dbReference type="Gene3D" id="2.170.150.70">
    <property type="match status" value="2"/>
</dbReference>
<dbReference type="GO" id="GO:0046872">
    <property type="term" value="F:metal ion binding"/>
    <property type="evidence" value="ECO:0007669"/>
    <property type="project" value="UniProtKB-KW"/>
</dbReference>
<name>J3PAX0_GAET3</name>
<reference evidence="6" key="4">
    <citation type="journal article" date="2015" name="G3 (Bethesda)">
        <title>Genome sequences of three phytopathogenic species of the Magnaporthaceae family of fungi.</title>
        <authorList>
            <person name="Okagaki L.H."/>
            <person name="Nunes C.C."/>
            <person name="Sailsbery J."/>
            <person name="Clay B."/>
            <person name="Brown D."/>
            <person name="John T."/>
            <person name="Oh Y."/>
            <person name="Young N."/>
            <person name="Fitzgerald M."/>
            <person name="Haas B.J."/>
            <person name="Zeng Q."/>
            <person name="Young S."/>
            <person name="Adiconis X."/>
            <person name="Fan L."/>
            <person name="Levin J.Z."/>
            <person name="Mitchell T.K."/>
            <person name="Okubara P.A."/>
            <person name="Farman M.L."/>
            <person name="Kohn L.M."/>
            <person name="Birren B."/>
            <person name="Ma L.-J."/>
            <person name="Dean R.A."/>
        </authorList>
    </citation>
    <scope>NUCLEOTIDE SEQUENCE</scope>
    <source>
        <strain evidence="6">R3-111a-1</strain>
    </source>
</reference>